<evidence type="ECO:0000313" key="2">
    <source>
        <dbReference type="EMBL" id="OGC57597.1"/>
    </source>
</evidence>
<protein>
    <recommendedName>
        <fullName evidence="4">Antitoxin</fullName>
    </recommendedName>
</protein>
<comment type="caution">
    <text evidence="2">The sequence shown here is derived from an EMBL/GenBank/DDBJ whole genome shotgun (WGS) entry which is preliminary data.</text>
</comment>
<dbReference type="InterPro" id="IPR036165">
    <property type="entry name" value="YefM-like_sf"/>
</dbReference>
<dbReference type="SUPFAM" id="SSF143120">
    <property type="entry name" value="YefM-like"/>
    <property type="match status" value="1"/>
</dbReference>
<reference evidence="2 3" key="1">
    <citation type="journal article" date="2016" name="Nat. Commun.">
        <title>Thousands of microbial genomes shed light on interconnected biogeochemical processes in an aquifer system.</title>
        <authorList>
            <person name="Anantharaman K."/>
            <person name="Brown C.T."/>
            <person name="Hug L.A."/>
            <person name="Sharon I."/>
            <person name="Castelle C.J."/>
            <person name="Probst A.J."/>
            <person name="Thomas B.C."/>
            <person name="Singh A."/>
            <person name="Wilkins M.J."/>
            <person name="Karaoz U."/>
            <person name="Brodie E.L."/>
            <person name="Williams K.H."/>
            <person name="Hubbard S.S."/>
            <person name="Banfield J.F."/>
        </authorList>
    </citation>
    <scope>NUCLEOTIDE SEQUENCE [LARGE SCALE GENOMIC DNA]</scope>
</reference>
<dbReference type="AlphaFoldDB" id="A0A1F4VK26"/>
<dbReference type="Proteomes" id="UP000177763">
    <property type="component" value="Unassembled WGS sequence"/>
</dbReference>
<dbReference type="EMBL" id="MEVN01000009">
    <property type="protein sequence ID" value="OGC57597.1"/>
    <property type="molecule type" value="Genomic_DNA"/>
</dbReference>
<proteinExistence type="inferred from homology"/>
<comment type="similarity">
    <text evidence="1">Belongs to the phD/YefM antitoxin family.</text>
</comment>
<gene>
    <name evidence="2" type="ORF">A3H26_04015</name>
</gene>
<name>A0A1F4VK26_UNCKA</name>
<accession>A0A1F4VK26</accession>
<dbReference type="STRING" id="1802630.A3H26_04015"/>
<sequence>MFNPMPKKIIKVSDFQRKTKPTFDAISKSNEAVLVMNRSEQVGVFLNPRLYDRLVGLFEDHIDSRDLAEAVHNSSDIFYTLKEVAKELK</sequence>
<organism evidence="2 3">
    <name type="scientific">candidate division WWE3 bacterium RIFCSPLOWO2_12_FULL_36_10</name>
    <dbReference type="NCBI Taxonomy" id="1802630"/>
    <lineage>
        <taxon>Bacteria</taxon>
        <taxon>Katanobacteria</taxon>
    </lineage>
</organism>
<evidence type="ECO:0000256" key="1">
    <source>
        <dbReference type="ARBA" id="ARBA00009981"/>
    </source>
</evidence>
<evidence type="ECO:0000313" key="3">
    <source>
        <dbReference type="Proteomes" id="UP000177763"/>
    </source>
</evidence>
<evidence type="ECO:0008006" key="4">
    <source>
        <dbReference type="Google" id="ProtNLM"/>
    </source>
</evidence>